<comment type="caution">
    <text evidence="1">The sequence shown here is derived from an EMBL/GenBank/DDBJ whole genome shotgun (WGS) entry which is preliminary data.</text>
</comment>
<sequence>MGGRDIVEAAESLHMFPFEGTLPRFYAIGSVARPKEGCADITLCLLGSFSQCLEFCAQLQRDRPCLISDG</sequence>
<name>A0ABP6Z730_9ACTN</name>
<reference evidence="2" key="1">
    <citation type="journal article" date="2019" name="Int. J. Syst. Evol. Microbiol.">
        <title>The Global Catalogue of Microorganisms (GCM) 10K type strain sequencing project: providing services to taxonomists for standard genome sequencing and annotation.</title>
        <authorList>
            <consortium name="The Broad Institute Genomics Platform"/>
            <consortium name="The Broad Institute Genome Sequencing Center for Infectious Disease"/>
            <person name="Wu L."/>
            <person name="Ma J."/>
        </authorList>
    </citation>
    <scope>NUCLEOTIDE SEQUENCE [LARGE SCALE GENOMIC DNA]</scope>
    <source>
        <strain evidence="2">JCM 16902</strain>
    </source>
</reference>
<dbReference type="EMBL" id="BAAAZO010000002">
    <property type="protein sequence ID" value="GAA3598686.1"/>
    <property type="molecule type" value="Genomic_DNA"/>
</dbReference>
<evidence type="ECO:0000313" key="1">
    <source>
        <dbReference type="EMBL" id="GAA3598686.1"/>
    </source>
</evidence>
<protein>
    <submittedName>
        <fullName evidence="1">Uncharacterized protein</fullName>
    </submittedName>
</protein>
<organism evidence="1 2">
    <name type="scientific">Kineosporia mesophila</name>
    <dbReference type="NCBI Taxonomy" id="566012"/>
    <lineage>
        <taxon>Bacteria</taxon>
        <taxon>Bacillati</taxon>
        <taxon>Actinomycetota</taxon>
        <taxon>Actinomycetes</taxon>
        <taxon>Kineosporiales</taxon>
        <taxon>Kineosporiaceae</taxon>
        <taxon>Kineosporia</taxon>
    </lineage>
</organism>
<dbReference type="Proteomes" id="UP001501074">
    <property type="component" value="Unassembled WGS sequence"/>
</dbReference>
<evidence type="ECO:0000313" key="2">
    <source>
        <dbReference type="Proteomes" id="UP001501074"/>
    </source>
</evidence>
<keyword evidence="2" id="KW-1185">Reference proteome</keyword>
<accession>A0ABP6Z730</accession>
<proteinExistence type="predicted"/>
<gene>
    <name evidence="1" type="ORF">GCM10022223_12580</name>
</gene>